<sequence>MQMKATMTIRMVMALLWVYLTSLMLAGQVAAASSITGLWVYHDTTGIIALRLAEVSGGKVLGTMIDTSADPSLTTHEQMANVHGQVDGSTVALHVAAATWTGTLGLDLQLGIGAHVLTFRQATQSQYQATRMRYDWLILQMREAKAYYSKLKRFMKAAKQYHDSVSVHRARQADVRAFYDRGIRNDQVCVRALERMNAEAHIPDHGWYLPRACINADGTKFGVNYGSAGALKVLVHTNQMIQDRGDRLIKKLRAIQEQTPGVLRAIYQVCQYEKKTTCAQYEPTGSVYKGFLTEAQVELSALRQAQSQLATIYAEDIAYARPSDAKLNALLKQIDMLKRQK</sequence>
<evidence type="ECO:0000313" key="2">
    <source>
        <dbReference type="Proteomes" id="UP000095342"/>
    </source>
</evidence>
<dbReference type="AlphaFoldDB" id="A0A1D8K687"/>
<dbReference type="KEGG" id="aaeo:BJI67_04825"/>
<keyword evidence="2" id="KW-1185">Reference proteome</keyword>
<name>A0A1D8K687_9GAMM</name>
<accession>A0A1D8K687</accession>
<dbReference type="Proteomes" id="UP000095342">
    <property type="component" value="Chromosome"/>
</dbReference>
<evidence type="ECO:0000313" key="1">
    <source>
        <dbReference type="EMBL" id="AOV16485.1"/>
    </source>
</evidence>
<reference evidence="1 2" key="1">
    <citation type="submission" date="2016-09" db="EMBL/GenBank/DDBJ databases">
        <title>Acidihalobacter prosperus V6 (DSM14174).</title>
        <authorList>
            <person name="Khaleque H.N."/>
            <person name="Ramsay J.P."/>
            <person name="Murphy R.J.T."/>
            <person name="Kaksonen A.H."/>
            <person name="Boxall N.J."/>
            <person name="Watkin E.L.J."/>
        </authorList>
    </citation>
    <scope>NUCLEOTIDE SEQUENCE [LARGE SCALE GENOMIC DNA]</scope>
    <source>
        <strain evidence="1 2">V6</strain>
    </source>
</reference>
<dbReference type="EMBL" id="CP017448">
    <property type="protein sequence ID" value="AOV16485.1"/>
    <property type="molecule type" value="Genomic_DNA"/>
</dbReference>
<organism evidence="1 2">
    <name type="scientific">Acidihalobacter aeolianus</name>
    <dbReference type="NCBI Taxonomy" id="2792603"/>
    <lineage>
        <taxon>Bacteria</taxon>
        <taxon>Pseudomonadati</taxon>
        <taxon>Pseudomonadota</taxon>
        <taxon>Gammaproteobacteria</taxon>
        <taxon>Chromatiales</taxon>
        <taxon>Ectothiorhodospiraceae</taxon>
        <taxon>Acidihalobacter</taxon>
    </lineage>
</organism>
<gene>
    <name evidence="1" type="ORF">BJI67_04825</name>
</gene>
<proteinExistence type="predicted"/>
<protein>
    <submittedName>
        <fullName evidence="1">Uncharacterized protein</fullName>
    </submittedName>
</protein>